<dbReference type="Proteomes" id="UP000283509">
    <property type="component" value="Unassembled WGS sequence"/>
</dbReference>
<dbReference type="InterPro" id="IPR050348">
    <property type="entry name" value="Protein-Tyr_Phosphatase"/>
</dbReference>
<dbReference type="PROSITE" id="PS50056">
    <property type="entry name" value="TYR_PHOSPHATASE_2"/>
    <property type="match status" value="2"/>
</dbReference>
<evidence type="ECO:0000259" key="5">
    <source>
        <dbReference type="PROSITE" id="PS50055"/>
    </source>
</evidence>
<reference evidence="7 8" key="1">
    <citation type="submission" date="2018-04" db="EMBL/GenBank/DDBJ databases">
        <authorList>
            <person name="Zhang X."/>
            <person name="Yuan J."/>
            <person name="Li F."/>
            <person name="Xiang J."/>
        </authorList>
    </citation>
    <scope>NUCLEOTIDE SEQUENCE [LARGE SCALE GENOMIC DNA]</scope>
    <source>
        <tissue evidence="7">Muscle</tissue>
    </source>
</reference>
<reference evidence="7 8" key="2">
    <citation type="submission" date="2019-01" db="EMBL/GenBank/DDBJ databases">
        <title>The decoding of complex shrimp genome reveals the adaptation for benthos swimmer, frequently molting mechanism and breeding impact on genome.</title>
        <authorList>
            <person name="Sun Y."/>
            <person name="Gao Y."/>
            <person name="Yu Y."/>
        </authorList>
    </citation>
    <scope>NUCLEOTIDE SEQUENCE [LARGE SCALE GENOMIC DNA]</scope>
    <source>
        <tissue evidence="7">Muscle</tissue>
    </source>
</reference>
<feature type="domain" description="Tyrosine-protein phosphatase" evidence="5">
    <location>
        <begin position="16"/>
        <end position="214"/>
    </location>
</feature>
<keyword evidence="8" id="KW-1185">Reference proteome</keyword>
<dbReference type="PROSITE" id="PS00383">
    <property type="entry name" value="TYR_PHOSPHATASE_1"/>
    <property type="match status" value="1"/>
</dbReference>
<keyword evidence="4" id="KW-0904">Protein phosphatase</keyword>
<dbReference type="Pfam" id="PF00102">
    <property type="entry name" value="Y_phosphatase"/>
    <property type="match status" value="2"/>
</dbReference>
<proteinExistence type="inferred from homology"/>
<evidence type="ECO:0000256" key="4">
    <source>
        <dbReference type="ARBA" id="ARBA00022912"/>
    </source>
</evidence>
<dbReference type="InterPro" id="IPR000242">
    <property type="entry name" value="PTP_cat"/>
</dbReference>
<dbReference type="PRINTS" id="PR00700">
    <property type="entry name" value="PRTYPHPHTASE"/>
</dbReference>
<accession>A0A3R7M099</accession>
<feature type="non-terminal residue" evidence="7">
    <location>
        <position position="1"/>
    </location>
</feature>
<dbReference type="InterPro" id="IPR000387">
    <property type="entry name" value="Tyr_Pase_dom"/>
</dbReference>
<dbReference type="SUPFAM" id="SSF52799">
    <property type="entry name" value="(Phosphotyrosine protein) phosphatases II"/>
    <property type="match status" value="2"/>
</dbReference>
<name>A0A3R7M099_PENVA</name>
<evidence type="ECO:0000256" key="3">
    <source>
        <dbReference type="ARBA" id="ARBA00022801"/>
    </source>
</evidence>
<dbReference type="OrthoDB" id="6108687at2759"/>
<dbReference type="EMBL" id="QCYY01002565">
    <property type="protein sequence ID" value="ROT69416.1"/>
    <property type="molecule type" value="Genomic_DNA"/>
</dbReference>
<dbReference type="PROSITE" id="PS50055">
    <property type="entry name" value="TYR_PHOSPHATASE_PTP"/>
    <property type="match status" value="2"/>
</dbReference>
<dbReference type="EC" id="3.1.3.48" evidence="2"/>
<keyword evidence="7" id="KW-0675">Receptor</keyword>
<dbReference type="PANTHER" id="PTHR19134:SF562">
    <property type="entry name" value="PROTEIN-TYROSINE-PHOSPHATASE"/>
    <property type="match status" value="1"/>
</dbReference>
<evidence type="ECO:0000256" key="2">
    <source>
        <dbReference type="ARBA" id="ARBA00013064"/>
    </source>
</evidence>
<dbReference type="InterPro" id="IPR016130">
    <property type="entry name" value="Tyr_Pase_AS"/>
</dbReference>
<sequence>KIPVAFKRSTSYFSAPSNRAKNRYRNNILYDDTRVVLQGKEGGDYINASFVQGYNKSRGYIATQGPKDCNDSTIEDFWRMIWEQHCNTIVMLARLIEGGKVKVAQYWPDVKKNQVTQYQFIAWPDHDVPQAPFTFSLMTLEIRRQKVTGPLLVHCSAGIGRTGTLLLVLVLLDQLDQDGYIDAPLAVGSLRKGRPLLVENQMQYRFAHHLLLEILYSDVTNYPVSEFVEMLPQLDKEIRIQYEKLKGTERNLSFRWALKPAHAKLNRNPHILPVDGRQVFLQMVNGQAESQYINAVRLNGVTQRDATVVMEHPQPDTLPQAWRMIYEKKVSAWVLLNTYGEDEDFPSVIPQAEMDLGFITLTLEGEESKDFCRVSQVTLAPVRSRFAVSHSVQVLQLCGWRRGSELPSSTEHLLALLQDVHAIRKKSPSSPVVYTCGDGCTASGLAAALDVILTRIDLLRDVDIYRAVQAVLYERPQFIGSLEQYKYLFKATAEMIKRKPREKEEEEAMINV</sequence>
<comment type="similarity">
    <text evidence="1">Belongs to the protein-tyrosine phosphatase family.</text>
</comment>
<dbReference type="AlphaFoldDB" id="A0A3R7M099"/>
<feature type="domain" description="Tyrosine specific protein phosphatases" evidence="6">
    <location>
        <begin position="411"/>
        <end position="486"/>
    </location>
</feature>
<protein>
    <recommendedName>
        <fullName evidence="2">protein-tyrosine-phosphatase</fullName>
        <ecNumber evidence="2">3.1.3.48</ecNumber>
    </recommendedName>
</protein>
<dbReference type="GO" id="GO:0048666">
    <property type="term" value="P:neuron development"/>
    <property type="evidence" value="ECO:0007669"/>
    <property type="project" value="UniProtKB-ARBA"/>
</dbReference>
<keyword evidence="3" id="KW-0378">Hydrolase</keyword>
<comment type="caution">
    <text evidence="7">The sequence shown here is derived from an EMBL/GenBank/DDBJ whole genome shotgun (WGS) entry which is preliminary data.</text>
</comment>
<dbReference type="STRING" id="6689.A0A3R7M099"/>
<dbReference type="InterPro" id="IPR029021">
    <property type="entry name" value="Prot-tyrosine_phosphatase-like"/>
</dbReference>
<dbReference type="PANTHER" id="PTHR19134">
    <property type="entry name" value="RECEPTOR-TYPE TYROSINE-PROTEIN PHOSPHATASE"/>
    <property type="match status" value="1"/>
</dbReference>
<evidence type="ECO:0000259" key="6">
    <source>
        <dbReference type="PROSITE" id="PS50056"/>
    </source>
</evidence>
<dbReference type="Gene3D" id="3.90.190.10">
    <property type="entry name" value="Protein tyrosine phosphatase superfamily"/>
    <property type="match status" value="3"/>
</dbReference>
<gene>
    <name evidence="7" type="ORF">C7M84_012380</name>
</gene>
<dbReference type="InterPro" id="IPR003595">
    <property type="entry name" value="Tyr_Pase_cat"/>
</dbReference>
<evidence type="ECO:0000313" key="7">
    <source>
        <dbReference type="EMBL" id="ROT69416.1"/>
    </source>
</evidence>
<dbReference type="SMART" id="SM00194">
    <property type="entry name" value="PTPc"/>
    <property type="match status" value="2"/>
</dbReference>
<dbReference type="GO" id="GO:0004725">
    <property type="term" value="F:protein tyrosine phosphatase activity"/>
    <property type="evidence" value="ECO:0007669"/>
    <property type="project" value="InterPro"/>
</dbReference>
<evidence type="ECO:0000313" key="8">
    <source>
        <dbReference type="Proteomes" id="UP000283509"/>
    </source>
</evidence>
<evidence type="ECO:0000256" key="1">
    <source>
        <dbReference type="ARBA" id="ARBA00009580"/>
    </source>
</evidence>
<dbReference type="SMART" id="SM00404">
    <property type="entry name" value="PTPc_motif"/>
    <property type="match status" value="2"/>
</dbReference>
<organism evidence="7 8">
    <name type="scientific">Penaeus vannamei</name>
    <name type="common">Whiteleg shrimp</name>
    <name type="synonym">Litopenaeus vannamei</name>
    <dbReference type="NCBI Taxonomy" id="6689"/>
    <lineage>
        <taxon>Eukaryota</taxon>
        <taxon>Metazoa</taxon>
        <taxon>Ecdysozoa</taxon>
        <taxon>Arthropoda</taxon>
        <taxon>Crustacea</taxon>
        <taxon>Multicrustacea</taxon>
        <taxon>Malacostraca</taxon>
        <taxon>Eumalacostraca</taxon>
        <taxon>Eucarida</taxon>
        <taxon>Decapoda</taxon>
        <taxon>Dendrobranchiata</taxon>
        <taxon>Penaeoidea</taxon>
        <taxon>Penaeidae</taxon>
        <taxon>Penaeus</taxon>
    </lineage>
</organism>
<feature type="domain" description="Tyrosine-protein phosphatase" evidence="5">
    <location>
        <begin position="238"/>
        <end position="495"/>
    </location>
</feature>
<feature type="domain" description="Tyrosine specific protein phosphatases" evidence="6">
    <location>
        <begin position="133"/>
        <end position="205"/>
    </location>
</feature>